<dbReference type="InterPro" id="IPR011009">
    <property type="entry name" value="Kinase-like_dom_sf"/>
</dbReference>
<keyword evidence="7 10" id="KW-0067">ATP-binding</keyword>
<evidence type="ECO:0000259" key="12">
    <source>
        <dbReference type="PROSITE" id="PS50011"/>
    </source>
</evidence>
<keyword evidence="6" id="KW-0418">Kinase</keyword>
<feature type="region of interest" description="Disordered" evidence="11">
    <location>
        <begin position="507"/>
        <end position="539"/>
    </location>
</feature>
<dbReference type="PANTHER" id="PTHR44899:SF6">
    <property type="entry name" value="SERINE_THREONINE PROTEIN KINASE"/>
    <property type="match status" value="1"/>
</dbReference>
<feature type="compositionally biased region" description="Low complexity" evidence="11">
    <location>
        <begin position="306"/>
        <end position="316"/>
    </location>
</feature>
<evidence type="ECO:0000313" key="13">
    <source>
        <dbReference type="EMBL" id="GHP02672.1"/>
    </source>
</evidence>
<dbReference type="InterPro" id="IPR000719">
    <property type="entry name" value="Prot_kinase_dom"/>
</dbReference>
<dbReference type="Gene3D" id="3.30.200.20">
    <property type="entry name" value="Phosphorylase Kinase, domain 1"/>
    <property type="match status" value="1"/>
</dbReference>
<feature type="compositionally biased region" description="Polar residues" evidence="11">
    <location>
        <begin position="372"/>
        <end position="404"/>
    </location>
</feature>
<gene>
    <name evidence="13" type="ORF">PPROV_000142800</name>
</gene>
<comment type="caution">
    <text evidence="13">The sequence shown here is derived from an EMBL/GenBank/DDBJ whole genome shotgun (WGS) entry which is preliminary data.</text>
</comment>
<dbReference type="PROSITE" id="PS00107">
    <property type="entry name" value="PROTEIN_KINASE_ATP"/>
    <property type="match status" value="1"/>
</dbReference>
<evidence type="ECO:0000256" key="3">
    <source>
        <dbReference type="ARBA" id="ARBA00022527"/>
    </source>
</evidence>
<dbReference type="GO" id="GO:0005524">
    <property type="term" value="F:ATP binding"/>
    <property type="evidence" value="ECO:0007669"/>
    <property type="project" value="UniProtKB-UniRule"/>
</dbReference>
<feature type="binding site" evidence="10">
    <location>
        <position position="53"/>
    </location>
    <ligand>
        <name>ATP</name>
        <dbReference type="ChEBI" id="CHEBI:30616"/>
    </ligand>
</feature>
<evidence type="ECO:0000256" key="8">
    <source>
        <dbReference type="ARBA" id="ARBA00047899"/>
    </source>
</evidence>
<accession>A0A830H7Y2</accession>
<sequence length="593" mass="65687">MATFGMANHNLQHNNNERELMRRFEVQKFLGKGSYGSVFRVRRVSDNKTYALKETNVRHMGQAERNDAVNEIRLLASIRNTFVVGYHEAFIDGNRLCIVMECAKNGDLSKAIRKRAAQRKPLPEDLVWCYLIQIACAVSALHSQRVLHRDIKTANVLRFSNEVVKLGDLGVAKLMKSAMTHTQIGTPHYMPPELWRNRPYSFSSDIWGLGCVIFEMCTFHVPFDARSLSELRYKVLRGRPPPIPTSYSAELATLVRRCLEPEASNRPTVEDILASSAVRRRIHCVPEEVRSHVEAQMCGQPPPSAAPSTALSRAPSVASNASSMMETIKVPKNIRMLSRRLPAAFYPSESGSDDARPKPRAVSQLADLPSITCDSNRSSPGPQNMPPLSSKANDQARGQRNVSSQQQQAQQQHGKNAVPSRGAAARHSAPDPPVANERQLRKLDGVRERAQLPRLAALPENGQVPNHRPQPLQTRNQYPNANHLAGARAQPQPLKLPPGVYAAYAPESRRHSRGSAIARSEPSALRTAGIKSRQSQAPPLWAASKASKASSIWSQAEQYGGLDHRGVAPGVVLHHHPERVAPSHVPASRQRRW</sequence>
<keyword evidence="4" id="KW-0808">Transferase</keyword>
<evidence type="ECO:0000313" key="14">
    <source>
        <dbReference type="Proteomes" id="UP000660262"/>
    </source>
</evidence>
<dbReference type="SUPFAM" id="SSF56112">
    <property type="entry name" value="Protein kinase-like (PK-like)"/>
    <property type="match status" value="1"/>
</dbReference>
<comment type="catalytic activity">
    <reaction evidence="9">
        <text>L-seryl-[protein] + ATP = O-phospho-L-seryl-[protein] + ADP + H(+)</text>
        <dbReference type="Rhea" id="RHEA:17989"/>
        <dbReference type="Rhea" id="RHEA-COMP:9863"/>
        <dbReference type="Rhea" id="RHEA-COMP:11604"/>
        <dbReference type="ChEBI" id="CHEBI:15378"/>
        <dbReference type="ChEBI" id="CHEBI:29999"/>
        <dbReference type="ChEBI" id="CHEBI:30616"/>
        <dbReference type="ChEBI" id="CHEBI:83421"/>
        <dbReference type="ChEBI" id="CHEBI:456216"/>
        <dbReference type="EC" id="2.7.11.1"/>
    </reaction>
</comment>
<dbReference type="CDD" id="cd08530">
    <property type="entry name" value="STKc_CNK2-like"/>
    <property type="match status" value="1"/>
</dbReference>
<dbReference type="OrthoDB" id="248923at2759"/>
<evidence type="ECO:0000256" key="7">
    <source>
        <dbReference type="ARBA" id="ARBA00022840"/>
    </source>
</evidence>
<evidence type="ECO:0000256" key="5">
    <source>
        <dbReference type="ARBA" id="ARBA00022741"/>
    </source>
</evidence>
<keyword evidence="3" id="KW-0723">Serine/threonine-protein kinase</keyword>
<dbReference type="SMART" id="SM00220">
    <property type="entry name" value="S_TKc"/>
    <property type="match status" value="1"/>
</dbReference>
<dbReference type="EC" id="2.7.11.1" evidence="2"/>
<evidence type="ECO:0000256" key="10">
    <source>
        <dbReference type="PROSITE-ProRule" id="PRU10141"/>
    </source>
</evidence>
<dbReference type="Proteomes" id="UP000660262">
    <property type="component" value="Unassembled WGS sequence"/>
</dbReference>
<evidence type="ECO:0000256" key="2">
    <source>
        <dbReference type="ARBA" id="ARBA00012513"/>
    </source>
</evidence>
<dbReference type="AlphaFoldDB" id="A0A830H7Y2"/>
<feature type="region of interest" description="Disordered" evidence="11">
    <location>
        <begin position="454"/>
        <end position="478"/>
    </location>
</feature>
<evidence type="ECO:0000256" key="11">
    <source>
        <dbReference type="SAM" id="MobiDB-lite"/>
    </source>
</evidence>
<comment type="catalytic activity">
    <reaction evidence="8">
        <text>L-threonyl-[protein] + ATP = O-phospho-L-threonyl-[protein] + ADP + H(+)</text>
        <dbReference type="Rhea" id="RHEA:46608"/>
        <dbReference type="Rhea" id="RHEA-COMP:11060"/>
        <dbReference type="Rhea" id="RHEA-COMP:11605"/>
        <dbReference type="ChEBI" id="CHEBI:15378"/>
        <dbReference type="ChEBI" id="CHEBI:30013"/>
        <dbReference type="ChEBI" id="CHEBI:30616"/>
        <dbReference type="ChEBI" id="CHEBI:61977"/>
        <dbReference type="ChEBI" id="CHEBI:456216"/>
        <dbReference type="EC" id="2.7.11.1"/>
    </reaction>
</comment>
<keyword evidence="5 10" id="KW-0547">Nucleotide-binding</keyword>
<comment type="similarity">
    <text evidence="1">Belongs to the protein kinase superfamily. NEK Ser/Thr protein kinase family. NIMA subfamily.</text>
</comment>
<dbReference type="InterPro" id="IPR017441">
    <property type="entry name" value="Protein_kinase_ATP_BS"/>
</dbReference>
<dbReference type="Pfam" id="PF00069">
    <property type="entry name" value="Pkinase"/>
    <property type="match status" value="1"/>
</dbReference>
<evidence type="ECO:0000256" key="1">
    <source>
        <dbReference type="ARBA" id="ARBA00010886"/>
    </source>
</evidence>
<evidence type="ECO:0000256" key="4">
    <source>
        <dbReference type="ARBA" id="ARBA00022679"/>
    </source>
</evidence>
<feature type="domain" description="Protein kinase" evidence="12">
    <location>
        <begin position="24"/>
        <end position="278"/>
    </location>
</feature>
<name>A0A830H7Y2_9CHLO</name>
<keyword evidence="14" id="KW-1185">Reference proteome</keyword>
<dbReference type="FunFam" id="3.30.200.20:FF:000097">
    <property type="entry name" value="Probable serine/threonine-protein kinase nek1"/>
    <property type="match status" value="1"/>
</dbReference>
<dbReference type="GO" id="GO:0004674">
    <property type="term" value="F:protein serine/threonine kinase activity"/>
    <property type="evidence" value="ECO:0007669"/>
    <property type="project" value="UniProtKB-KW"/>
</dbReference>
<evidence type="ECO:0000256" key="6">
    <source>
        <dbReference type="ARBA" id="ARBA00022777"/>
    </source>
</evidence>
<organism evidence="13 14">
    <name type="scientific">Pycnococcus provasolii</name>
    <dbReference type="NCBI Taxonomy" id="41880"/>
    <lineage>
        <taxon>Eukaryota</taxon>
        <taxon>Viridiplantae</taxon>
        <taxon>Chlorophyta</taxon>
        <taxon>Pseudoscourfieldiophyceae</taxon>
        <taxon>Pseudoscourfieldiales</taxon>
        <taxon>Pycnococcaceae</taxon>
        <taxon>Pycnococcus</taxon>
    </lineage>
</organism>
<dbReference type="InterPro" id="IPR051131">
    <property type="entry name" value="NEK_Ser/Thr_kinase_NIMA"/>
</dbReference>
<evidence type="ECO:0000256" key="9">
    <source>
        <dbReference type="ARBA" id="ARBA00048679"/>
    </source>
</evidence>
<dbReference type="Gene3D" id="1.10.510.10">
    <property type="entry name" value="Transferase(Phosphotransferase) domain 1"/>
    <property type="match status" value="1"/>
</dbReference>
<proteinExistence type="inferred from homology"/>
<reference evidence="13" key="1">
    <citation type="submission" date="2020-10" db="EMBL/GenBank/DDBJ databases">
        <title>Unveiling of a novel bifunctional photoreceptor, Dualchrome1, isolated from a cosmopolitan green alga.</title>
        <authorList>
            <person name="Suzuki S."/>
            <person name="Kawachi M."/>
        </authorList>
    </citation>
    <scope>NUCLEOTIDE SEQUENCE</scope>
    <source>
        <strain evidence="13">NIES 2893</strain>
    </source>
</reference>
<feature type="region of interest" description="Disordered" evidence="11">
    <location>
        <begin position="295"/>
        <end position="322"/>
    </location>
</feature>
<protein>
    <recommendedName>
        <fullName evidence="2">non-specific serine/threonine protein kinase</fullName>
        <ecNumber evidence="2">2.7.11.1</ecNumber>
    </recommendedName>
</protein>
<dbReference type="PANTHER" id="PTHR44899">
    <property type="entry name" value="CAMK FAMILY PROTEIN KINASE"/>
    <property type="match status" value="1"/>
</dbReference>
<dbReference type="EMBL" id="BNJQ01000003">
    <property type="protein sequence ID" value="GHP02672.1"/>
    <property type="molecule type" value="Genomic_DNA"/>
</dbReference>
<dbReference type="PROSITE" id="PS50011">
    <property type="entry name" value="PROTEIN_KINASE_DOM"/>
    <property type="match status" value="1"/>
</dbReference>
<feature type="region of interest" description="Disordered" evidence="11">
    <location>
        <begin position="366"/>
        <end position="437"/>
    </location>
</feature>